<evidence type="ECO:0000256" key="10">
    <source>
        <dbReference type="SAM" id="Phobius"/>
    </source>
</evidence>
<dbReference type="CDD" id="cd00637">
    <property type="entry name" value="7tm_classA_rhodopsin-like"/>
    <property type="match status" value="1"/>
</dbReference>
<dbReference type="PRINTS" id="PR00237">
    <property type="entry name" value="GPCRRHODOPSN"/>
</dbReference>
<gene>
    <name evidence="11" type="ORF">PACLA_8A072233</name>
</gene>
<evidence type="ECO:0000256" key="2">
    <source>
        <dbReference type="ARBA" id="ARBA00022692"/>
    </source>
</evidence>
<feature type="region of interest" description="Disordered" evidence="9">
    <location>
        <begin position="385"/>
        <end position="409"/>
    </location>
</feature>
<evidence type="ECO:0000256" key="7">
    <source>
        <dbReference type="ARBA" id="ARBA00023224"/>
    </source>
</evidence>
<feature type="transmembrane region" description="Helical" evidence="10">
    <location>
        <begin position="59"/>
        <end position="90"/>
    </location>
</feature>
<keyword evidence="3 10" id="KW-1133">Transmembrane helix</keyword>
<feature type="compositionally biased region" description="Basic and acidic residues" evidence="9">
    <location>
        <begin position="390"/>
        <end position="409"/>
    </location>
</feature>
<feature type="transmembrane region" description="Helical" evidence="10">
    <location>
        <begin position="102"/>
        <end position="127"/>
    </location>
</feature>
<sequence length="409" mass="46754">MMVNATTTSKPEEAERLPYWSHVLALLLYIFLFLLAVFGNALALWILRTKPELRTLTHAFFTNLVIADLLLALLTPFEAVATFSAVYVFGDYGCKIQRTSLYFFYAASILTLSAISLERYVAICYPMKYDDFKKRKTRIIVFIWLASAFIVIPHIYLSEERPLNGDTVCFQFHTTHQTRVPFFWGYSVPCFVLLYLLPLILVSFTYWKAARKLMELENRLEVTSTVDISMTVRMRHEVLRMLFVVIVFFVLQWTPFEIVEILDSAPGVIDDVNPISSHRVAVNMLAFSNAVCNPILFGFMSKPFREGFKEAGLKIMKFICCATTPLCSCWDNVPFERCCSFGFQDRKESTADLSLAAPNTSTVEIDWESSFGRLSNPVSIVESELADSELTERSESDMPDSVEPRDHTF</sequence>
<dbReference type="PANTHER" id="PTHR45695">
    <property type="entry name" value="LEUCOKININ RECEPTOR-RELATED"/>
    <property type="match status" value="1"/>
</dbReference>
<evidence type="ECO:0000256" key="3">
    <source>
        <dbReference type="ARBA" id="ARBA00022989"/>
    </source>
</evidence>
<evidence type="ECO:0000256" key="5">
    <source>
        <dbReference type="ARBA" id="ARBA00023136"/>
    </source>
</evidence>
<reference evidence="11" key="1">
    <citation type="submission" date="2020-04" db="EMBL/GenBank/DDBJ databases">
        <authorList>
            <person name="Alioto T."/>
            <person name="Alioto T."/>
            <person name="Gomez Garrido J."/>
        </authorList>
    </citation>
    <scope>NUCLEOTIDE SEQUENCE</scope>
    <source>
        <strain evidence="11">A484AB</strain>
    </source>
</reference>
<keyword evidence="2 8" id="KW-0812">Transmembrane</keyword>
<dbReference type="Gene3D" id="1.20.1070.10">
    <property type="entry name" value="Rhodopsin 7-helix transmembrane proteins"/>
    <property type="match status" value="1"/>
</dbReference>
<protein>
    <submittedName>
        <fullName evidence="11">Tachykinin-like peptides receptor 99D</fullName>
    </submittedName>
</protein>
<comment type="caution">
    <text evidence="11">The sequence shown here is derived from an EMBL/GenBank/DDBJ whole genome shotgun (WGS) entry which is preliminary data.</text>
</comment>
<dbReference type="InterPro" id="IPR000276">
    <property type="entry name" value="GPCR_Rhodpsn"/>
</dbReference>
<evidence type="ECO:0000256" key="4">
    <source>
        <dbReference type="ARBA" id="ARBA00023040"/>
    </source>
</evidence>
<dbReference type="GO" id="GO:0004930">
    <property type="term" value="F:G protein-coupled receptor activity"/>
    <property type="evidence" value="ECO:0007669"/>
    <property type="project" value="UniProtKB-KW"/>
</dbReference>
<feature type="transmembrane region" description="Helical" evidence="10">
    <location>
        <begin position="20"/>
        <end position="47"/>
    </location>
</feature>
<keyword evidence="5 10" id="KW-0472">Membrane</keyword>
<evidence type="ECO:0000256" key="1">
    <source>
        <dbReference type="ARBA" id="ARBA00004141"/>
    </source>
</evidence>
<evidence type="ECO:0000256" key="6">
    <source>
        <dbReference type="ARBA" id="ARBA00023170"/>
    </source>
</evidence>
<evidence type="ECO:0000313" key="12">
    <source>
        <dbReference type="Proteomes" id="UP001152795"/>
    </source>
</evidence>
<dbReference type="Pfam" id="PF00001">
    <property type="entry name" value="7tm_1"/>
    <property type="match status" value="1"/>
</dbReference>
<keyword evidence="4 8" id="KW-0297">G-protein coupled receptor</keyword>
<comment type="subcellular location">
    <subcellularLocation>
        <location evidence="1">Membrane</location>
        <topology evidence="1">Multi-pass membrane protein</topology>
    </subcellularLocation>
</comment>
<dbReference type="PROSITE" id="PS50262">
    <property type="entry name" value="G_PROTEIN_RECEP_F1_2"/>
    <property type="match status" value="1"/>
</dbReference>
<dbReference type="SUPFAM" id="SSF81321">
    <property type="entry name" value="Family A G protein-coupled receptor-like"/>
    <property type="match status" value="1"/>
</dbReference>
<dbReference type="OrthoDB" id="5964776at2759"/>
<dbReference type="GO" id="GO:0005886">
    <property type="term" value="C:plasma membrane"/>
    <property type="evidence" value="ECO:0007669"/>
    <property type="project" value="TreeGrafter"/>
</dbReference>
<dbReference type="PANTHER" id="PTHR45695:SF37">
    <property type="entry name" value="FREE FATTY ACID RECEPTOR 4-LIKE"/>
    <property type="match status" value="1"/>
</dbReference>
<evidence type="ECO:0000256" key="9">
    <source>
        <dbReference type="SAM" id="MobiDB-lite"/>
    </source>
</evidence>
<feature type="transmembrane region" description="Helical" evidence="10">
    <location>
        <begin position="183"/>
        <end position="207"/>
    </location>
</feature>
<feature type="transmembrane region" description="Helical" evidence="10">
    <location>
        <begin position="238"/>
        <end position="256"/>
    </location>
</feature>
<proteinExistence type="inferred from homology"/>
<keyword evidence="7 8" id="KW-0807">Transducer</keyword>
<feature type="transmembrane region" description="Helical" evidence="10">
    <location>
        <begin position="139"/>
        <end position="157"/>
    </location>
</feature>
<evidence type="ECO:0000313" key="11">
    <source>
        <dbReference type="EMBL" id="CAB4034327.1"/>
    </source>
</evidence>
<dbReference type="PROSITE" id="PS00237">
    <property type="entry name" value="G_PROTEIN_RECEP_F1_1"/>
    <property type="match status" value="1"/>
</dbReference>
<dbReference type="InterPro" id="IPR017452">
    <property type="entry name" value="GPCR_Rhodpsn_7TM"/>
</dbReference>
<dbReference type="AlphaFoldDB" id="A0A6S7JRX1"/>
<evidence type="ECO:0000256" key="8">
    <source>
        <dbReference type="RuleBase" id="RU000688"/>
    </source>
</evidence>
<dbReference type="SMART" id="SM01381">
    <property type="entry name" value="7TM_GPCR_Srsx"/>
    <property type="match status" value="1"/>
</dbReference>
<dbReference type="EMBL" id="CACRXK020020024">
    <property type="protein sequence ID" value="CAB4034327.1"/>
    <property type="molecule type" value="Genomic_DNA"/>
</dbReference>
<name>A0A6S7JRX1_PARCT</name>
<organism evidence="11 12">
    <name type="scientific">Paramuricea clavata</name>
    <name type="common">Red gorgonian</name>
    <name type="synonym">Violescent sea-whip</name>
    <dbReference type="NCBI Taxonomy" id="317549"/>
    <lineage>
        <taxon>Eukaryota</taxon>
        <taxon>Metazoa</taxon>
        <taxon>Cnidaria</taxon>
        <taxon>Anthozoa</taxon>
        <taxon>Octocorallia</taxon>
        <taxon>Malacalcyonacea</taxon>
        <taxon>Plexauridae</taxon>
        <taxon>Paramuricea</taxon>
    </lineage>
</organism>
<dbReference type="Proteomes" id="UP001152795">
    <property type="component" value="Unassembled WGS sequence"/>
</dbReference>
<keyword evidence="12" id="KW-1185">Reference proteome</keyword>
<accession>A0A6S7JRX1</accession>
<keyword evidence="6 8" id="KW-0675">Receptor</keyword>
<comment type="similarity">
    <text evidence="8">Belongs to the G-protein coupled receptor 1 family.</text>
</comment>